<dbReference type="AlphaFoldDB" id="A0A5E4SKD8"/>
<organism evidence="1 2">
    <name type="scientific">Pandoraea commovens</name>
    <dbReference type="NCBI Taxonomy" id="2508289"/>
    <lineage>
        <taxon>Bacteria</taxon>
        <taxon>Pseudomonadati</taxon>
        <taxon>Pseudomonadota</taxon>
        <taxon>Betaproteobacteria</taxon>
        <taxon>Burkholderiales</taxon>
        <taxon>Burkholderiaceae</taxon>
        <taxon>Pandoraea</taxon>
    </lineage>
</organism>
<dbReference type="EMBL" id="CABPSA010000001">
    <property type="protein sequence ID" value="VVD75252.1"/>
    <property type="molecule type" value="Genomic_DNA"/>
</dbReference>
<reference evidence="1 2" key="1">
    <citation type="submission" date="2019-08" db="EMBL/GenBank/DDBJ databases">
        <authorList>
            <person name="Peeters C."/>
        </authorList>
    </citation>
    <scope>NUCLEOTIDE SEQUENCE [LARGE SCALE GENOMIC DNA]</scope>
    <source>
        <strain evidence="1 2">LMG 31010</strain>
    </source>
</reference>
<accession>A0A5E4SKD8</accession>
<sequence>MKYEADYFCTAVRPEKDGAFRWVVFGYFDGGSRAGLEITSTAEYSSDAEAHMAATEWVHANLPNASVYGDAKYKSRQA</sequence>
<gene>
    <name evidence="1" type="ORF">PCO31010_00844</name>
</gene>
<proteinExistence type="predicted"/>
<dbReference type="Proteomes" id="UP000343335">
    <property type="component" value="Unassembled WGS sequence"/>
</dbReference>
<protein>
    <submittedName>
        <fullName evidence="1">Uncharacterized protein</fullName>
    </submittedName>
</protein>
<evidence type="ECO:0000313" key="2">
    <source>
        <dbReference type="Proteomes" id="UP000343335"/>
    </source>
</evidence>
<name>A0A5E4SKD8_9BURK</name>
<evidence type="ECO:0000313" key="1">
    <source>
        <dbReference type="EMBL" id="VVD75252.1"/>
    </source>
</evidence>